<comment type="caution">
    <text evidence="3">The sequence shown here is derived from an EMBL/GenBank/DDBJ whole genome shotgun (WGS) entry which is preliminary data.</text>
</comment>
<evidence type="ECO:0000256" key="1">
    <source>
        <dbReference type="ARBA" id="ARBA00007613"/>
    </source>
</evidence>
<dbReference type="EMBL" id="SNSQ01000094">
    <property type="protein sequence ID" value="TEU32773.1"/>
    <property type="molecule type" value="Genomic_DNA"/>
</dbReference>
<feature type="non-terminal residue" evidence="3">
    <location>
        <position position="1"/>
    </location>
</feature>
<dbReference type="InterPro" id="IPR010131">
    <property type="entry name" value="MdtP/NodT-like"/>
</dbReference>
<sequence>DLSDLRYKNGVDSYLSVLTAQTDLYSAQQTLINARLARWTNLVTLYRALGGGWIQRAGETPRAPDAPVDYDKASAPAPASSSTTNG</sequence>
<dbReference type="PANTHER" id="PTHR30203">
    <property type="entry name" value="OUTER MEMBRANE CATION EFFLUX PROTEIN"/>
    <property type="match status" value="1"/>
</dbReference>
<comment type="similarity">
    <text evidence="1">Belongs to the outer membrane factor (OMF) (TC 1.B.17) family.</text>
</comment>
<gene>
    <name evidence="3" type="ORF">E3D37_42205</name>
</gene>
<accession>A0AAX2RBA3</accession>
<dbReference type="Proteomes" id="UP000298234">
    <property type="component" value="Unassembled WGS sequence"/>
</dbReference>
<dbReference type="Gene3D" id="1.20.1600.10">
    <property type="entry name" value="Outer membrane efflux proteins (OEP)"/>
    <property type="match status" value="1"/>
</dbReference>
<protein>
    <submittedName>
        <fullName evidence="3">TolC family protein</fullName>
    </submittedName>
</protein>
<dbReference type="InterPro" id="IPR003423">
    <property type="entry name" value="OMP_efflux"/>
</dbReference>
<feature type="region of interest" description="Disordered" evidence="2">
    <location>
        <begin position="56"/>
        <end position="86"/>
    </location>
</feature>
<proteinExistence type="inferred from homology"/>
<reference evidence="3 4" key="1">
    <citation type="submission" date="2019-03" db="EMBL/GenBank/DDBJ databases">
        <title>Burkholderia cepacia outbreak.</title>
        <authorList>
            <person name="Farzana R."/>
            <person name="Walsh T.R."/>
        </authorList>
    </citation>
    <scope>NUCLEOTIDE SEQUENCE [LARGE SCALE GENOMIC DNA]</scope>
    <source>
        <strain evidence="4">d13</strain>
    </source>
</reference>
<evidence type="ECO:0000313" key="4">
    <source>
        <dbReference type="Proteomes" id="UP000298234"/>
    </source>
</evidence>
<evidence type="ECO:0000313" key="3">
    <source>
        <dbReference type="EMBL" id="TEU32773.1"/>
    </source>
</evidence>
<dbReference type="GO" id="GO:0015562">
    <property type="term" value="F:efflux transmembrane transporter activity"/>
    <property type="evidence" value="ECO:0007669"/>
    <property type="project" value="InterPro"/>
</dbReference>
<name>A0AAX2RBA3_BURCE</name>
<dbReference type="PANTHER" id="PTHR30203:SF33">
    <property type="entry name" value="BLR4455 PROTEIN"/>
    <property type="match status" value="1"/>
</dbReference>
<evidence type="ECO:0000256" key="2">
    <source>
        <dbReference type="SAM" id="MobiDB-lite"/>
    </source>
</evidence>
<feature type="compositionally biased region" description="Low complexity" evidence="2">
    <location>
        <begin position="73"/>
        <end position="86"/>
    </location>
</feature>
<dbReference type="Pfam" id="PF02321">
    <property type="entry name" value="OEP"/>
    <property type="match status" value="1"/>
</dbReference>
<dbReference type="SUPFAM" id="SSF56954">
    <property type="entry name" value="Outer membrane efflux proteins (OEP)"/>
    <property type="match status" value="1"/>
</dbReference>
<dbReference type="RefSeq" id="WP_134319764.1">
    <property type="nucleotide sequence ID" value="NZ_SNSF01000100.1"/>
</dbReference>
<dbReference type="AlphaFoldDB" id="A0AAX2RBA3"/>
<organism evidence="3 4">
    <name type="scientific">Burkholderia cepacia</name>
    <name type="common">Pseudomonas cepacia</name>
    <dbReference type="NCBI Taxonomy" id="292"/>
    <lineage>
        <taxon>Bacteria</taxon>
        <taxon>Pseudomonadati</taxon>
        <taxon>Pseudomonadota</taxon>
        <taxon>Betaproteobacteria</taxon>
        <taxon>Burkholderiales</taxon>
        <taxon>Burkholderiaceae</taxon>
        <taxon>Burkholderia</taxon>
        <taxon>Burkholderia cepacia complex</taxon>
    </lineage>
</organism>